<reference evidence="1 2" key="1">
    <citation type="submission" date="2018-06" db="EMBL/GenBank/DDBJ databases">
        <title>Genomic insight into two independent archaeal endosymbiosis events.</title>
        <authorList>
            <person name="Lind A.E."/>
            <person name="Lewis W.H."/>
            <person name="Spang A."/>
            <person name="Guy L."/>
            <person name="Embley M.T."/>
            <person name="Ettema T.J.G."/>
        </authorList>
    </citation>
    <scope>NUCLEOTIDE SEQUENCE [LARGE SCALE GENOMIC DNA]</scope>
    <source>
        <strain evidence="1">NOE</strain>
    </source>
</reference>
<accession>A0A366MCK2</accession>
<organism evidence="1 2">
    <name type="scientific">Candidatus Methanobinarius endosymbioticus</name>
    <dbReference type="NCBI Taxonomy" id="2006182"/>
    <lineage>
        <taxon>Archaea</taxon>
        <taxon>Methanobacteriati</taxon>
        <taxon>Methanobacteriota</taxon>
        <taxon>Methanomada group</taxon>
        <taxon>Methanobacteria</taxon>
        <taxon>Methanobacteriales</taxon>
        <taxon>Methanobacteriaceae</taxon>
        <taxon>Candidatus Methanobinarius</taxon>
    </lineage>
</organism>
<dbReference type="InterPro" id="IPR008964">
    <property type="entry name" value="Invasin/intimin_cell_adhesion"/>
</dbReference>
<evidence type="ECO:0008006" key="3">
    <source>
        <dbReference type="Google" id="ProtNLM"/>
    </source>
</evidence>
<dbReference type="AlphaFoldDB" id="A0A366MCK2"/>
<protein>
    <recommendedName>
        <fullName evidence="3">Bacterial Ig-like domain-containing protein</fullName>
    </recommendedName>
</protein>
<sequence length="152" mass="17001">MIDKSNGIPMANKTIDFYINGIYIGSAVADQNGVVKLNYTFKKAGNYQIFTKFNEIETQYGSNATNHTQVVKLPTITEIVVEGNKITVILTDEYGNLLKNKEIIFRENGVVNGTGITNINGQVTIYYKDAYKYKIIAIFIGDEKYYGSSDIT</sequence>
<dbReference type="InterPro" id="IPR013783">
    <property type="entry name" value="Ig-like_fold"/>
</dbReference>
<dbReference type="SUPFAM" id="SSF49373">
    <property type="entry name" value="Invasin/intimin cell-adhesion fragments"/>
    <property type="match status" value="1"/>
</dbReference>
<dbReference type="Proteomes" id="UP000253099">
    <property type="component" value="Unassembled WGS sequence"/>
</dbReference>
<keyword evidence="2" id="KW-1185">Reference proteome</keyword>
<evidence type="ECO:0000313" key="1">
    <source>
        <dbReference type="EMBL" id="RBQ23192.1"/>
    </source>
</evidence>
<name>A0A366MCK2_9EURY</name>
<dbReference type="EMBL" id="NIZT01000027">
    <property type="protein sequence ID" value="RBQ23192.1"/>
    <property type="molecule type" value="Genomic_DNA"/>
</dbReference>
<dbReference type="Gene3D" id="2.60.40.10">
    <property type="entry name" value="Immunoglobulins"/>
    <property type="match status" value="1"/>
</dbReference>
<gene>
    <name evidence="1" type="ORF">ALNOE001_11140</name>
</gene>
<evidence type="ECO:0000313" key="2">
    <source>
        <dbReference type="Proteomes" id="UP000253099"/>
    </source>
</evidence>
<proteinExistence type="predicted"/>
<comment type="caution">
    <text evidence="1">The sequence shown here is derived from an EMBL/GenBank/DDBJ whole genome shotgun (WGS) entry which is preliminary data.</text>
</comment>